<dbReference type="PANTHER" id="PTHR33525:SF4">
    <property type="entry name" value="CYCLIC DI-GMP PHOSPHODIESTERASE CDGJ"/>
    <property type="match status" value="1"/>
</dbReference>
<dbReference type="Pfam" id="PF08668">
    <property type="entry name" value="HDOD"/>
    <property type="match status" value="1"/>
</dbReference>
<keyword evidence="4" id="KW-1185">Reference proteome</keyword>
<evidence type="ECO:0000259" key="2">
    <source>
        <dbReference type="PROSITE" id="PS51833"/>
    </source>
</evidence>
<dbReference type="SMART" id="SM00052">
    <property type="entry name" value="EAL"/>
    <property type="match status" value="1"/>
</dbReference>
<evidence type="ECO:0000313" key="4">
    <source>
        <dbReference type="Proteomes" id="UP001523216"/>
    </source>
</evidence>
<dbReference type="InterPro" id="IPR035919">
    <property type="entry name" value="EAL_sf"/>
</dbReference>
<comment type="caution">
    <text evidence="3">The sequence shown here is derived from an EMBL/GenBank/DDBJ whole genome shotgun (WGS) entry which is preliminary data.</text>
</comment>
<accession>A0ABT0YCN4</accession>
<dbReference type="SUPFAM" id="SSF141868">
    <property type="entry name" value="EAL domain-like"/>
    <property type="match status" value="1"/>
</dbReference>
<dbReference type="SUPFAM" id="SSF109604">
    <property type="entry name" value="HD-domain/PDEase-like"/>
    <property type="match status" value="1"/>
</dbReference>
<dbReference type="PIRSF" id="PIRSF003180">
    <property type="entry name" value="DiGMPpdiest_YuxH"/>
    <property type="match status" value="1"/>
</dbReference>
<dbReference type="Proteomes" id="UP001523216">
    <property type="component" value="Unassembled WGS sequence"/>
</dbReference>
<dbReference type="PROSITE" id="PS50883">
    <property type="entry name" value="EAL"/>
    <property type="match status" value="1"/>
</dbReference>
<dbReference type="RefSeq" id="WP_251803210.1">
    <property type="nucleotide sequence ID" value="NZ_JAMQOL010000060.1"/>
</dbReference>
<dbReference type="Pfam" id="PF00563">
    <property type="entry name" value="EAL"/>
    <property type="match status" value="1"/>
</dbReference>
<gene>
    <name evidence="3" type="ORF">LXN57_38775</name>
</gene>
<feature type="domain" description="EAL" evidence="1">
    <location>
        <begin position="1"/>
        <end position="215"/>
    </location>
</feature>
<organism evidence="3 4">
    <name type="scientific">Paractinoplanes hotanensis</name>
    <dbReference type="NCBI Taxonomy" id="2906497"/>
    <lineage>
        <taxon>Bacteria</taxon>
        <taxon>Bacillati</taxon>
        <taxon>Actinomycetota</taxon>
        <taxon>Actinomycetes</taxon>
        <taxon>Micromonosporales</taxon>
        <taxon>Micromonosporaceae</taxon>
        <taxon>Paractinoplanes</taxon>
    </lineage>
</organism>
<dbReference type="InterPro" id="IPR001633">
    <property type="entry name" value="EAL_dom"/>
</dbReference>
<protein>
    <submittedName>
        <fullName evidence="3">HDOD domain-containing protein</fullName>
    </submittedName>
</protein>
<dbReference type="PANTHER" id="PTHR33525">
    <property type="match status" value="1"/>
</dbReference>
<evidence type="ECO:0000313" key="3">
    <source>
        <dbReference type="EMBL" id="MCM4083510.1"/>
    </source>
</evidence>
<reference evidence="3 4" key="1">
    <citation type="submission" date="2022-06" db="EMBL/GenBank/DDBJ databases">
        <title>Actinoplanes abujensis sp. nov., isolated from Nigerian arid soil.</title>
        <authorList>
            <person name="Ding P."/>
        </authorList>
    </citation>
    <scope>NUCLEOTIDE SEQUENCE [LARGE SCALE GENOMIC DNA]</scope>
    <source>
        <strain evidence="4">TRM88002</strain>
    </source>
</reference>
<dbReference type="PROSITE" id="PS51833">
    <property type="entry name" value="HDOD"/>
    <property type="match status" value="1"/>
</dbReference>
<evidence type="ECO:0000259" key="1">
    <source>
        <dbReference type="PROSITE" id="PS50883"/>
    </source>
</evidence>
<sequence length="406" mass="43616">MKPSEAGDGTKLVHVGRQPIFDVHGDVVAYELLFRGSMDAVAAGRQDTYATSTVMINAFTEFGIGEVAGDRLCFINLTREFLAGDLPLPFGPAQVVLEVLETVEMDDEVIAGVTRLAEAGYRIALDDFVWGSGHEQLFGLASYVKLDLLDGDVSNLDEVVAAVRQFPNIQLVAERLETDEQLALADHYGMELRQGYALSRPQVLTVASLSPSRLRRLELVTALSAPETDMPRIVAIIASDPALSLRVLRASNSVAAGHANRVSSVRQAVVMVGLKHIRQWAMLMVLDEVGGPAEEHMLGVLTRARLCENVAQWFGAAPDAAFMSGVISGVARVLGIPSAEMAEQFPLAPAVTAALTDGTGRLGQVLRAVDGYEKGELGTYDLAPQYMDAVRWSTRALDASNRLAAA</sequence>
<dbReference type="Gene3D" id="1.10.3210.10">
    <property type="entry name" value="Hypothetical protein af1432"/>
    <property type="match status" value="1"/>
</dbReference>
<dbReference type="EMBL" id="JAMQOL010000060">
    <property type="protein sequence ID" value="MCM4083510.1"/>
    <property type="molecule type" value="Genomic_DNA"/>
</dbReference>
<proteinExistence type="predicted"/>
<dbReference type="InterPro" id="IPR014408">
    <property type="entry name" value="dGMP_Pdiesterase_EAL/HD-GYP"/>
</dbReference>
<dbReference type="InterPro" id="IPR013976">
    <property type="entry name" value="HDOD"/>
</dbReference>
<dbReference type="Gene3D" id="3.20.20.450">
    <property type="entry name" value="EAL domain"/>
    <property type="match status" value="1"/>
</dbReference>
<feature type="domain" description="HDOD" evidence="2">
    <location>
        <begin position="209"/>
        <end position="396"/>
    </location>
</feature>
<dbReference type="InterPro" id="IPR052340">
    <property type="entry name" value="RNase_Y/CdgJ"/>
</dbReference>
<name>A0ABT0YCN4_9ACTN</name>